<evidence type="ECO:0000313" key="4">
    <source>
        <dbReference type="Proteomes" id="UP000676565"/>
    </source>
</evidence>
<dbReference type="Proteomes" id="UP000676565">
    <property type="component" value="Unassembled WGS sequence"/>
</dbReference>
<keyword evidence="4" id="KW-1185">Reference proteome</keyword>
<reference evidence="3 4" key="1">
    <citation type="submission" date="2021-04" db="EMBL/GenBank/DDBJ databases">
        <authorList>
            <person name="Ivanova A."/>
        </authorList>
    </citation>
    <scope>NUCLEOTIDE SEQUENCE [LARGE SCALE GENOMIC DNA]</scope>
    <source>
        <strain evidence="3 4">G18</strain>
    </source>
</reference>
<dbReference type="InterPro" id="IPR022742">
    <property type="entry name" value="Hydrolase_4"/>
</dbReference>
<dbReference type="RefSeq" id="WP_210653785.1">
    <property type="nucleotide sequence ID" value="NZ_JAGKQQ010000001.1"/>
</dbReference>
<dbReference type="GO" id="GO:0016787">
    <property type="term" value="F:hydrolase activity"/>
    <property type="evidence" value="ECO:0007669"/>
    <property type="project" value="UniProtKB-KW"/>
</dbReference>
<dbReference type="PANTHER" id="PTHR16138">
    <property type="entry name" value="MYCOPHENOLIC ACID ACYL-GLUCURONIDE ESTERASE, MITOCHONDRIAL"/>
    <property type="match status" value="1"/>
</dbReference>
<comment type="caution">
    <text evidence="3">The sequence shown here is derived from an EMBL/GenBank/DDBJ whole genome shotgun (WGS) entry which is preliminary data.</text>
</comment>
<protein>
    <submittedName>
        <fullName evidence="3">Alpha/beta fold hydrolase</fullName>
    </submittedName>
</protein>
<dbReference type="InterPro" id="IPR029058">
    <property type="entry name" value="AB_hydrolase_fold"/>
</dbReference>
<name>A0ABS5BPR5_9BACT</name>
<dbReference type="SUPFAM" id="SSF53474">
    <property type="entry name" value="alpha/beta-Hydrolases"/>
    <property type="match status" value="1"/>
</dbReference>
<evidence type="ECO:0000313" key="3">
    <source>
        <dbReference type="EMBL" id="MBP3955720.1"/>
    </source>
</evidence>
<dbReference type="Pfam" id="PF12146">
    <property type="entry name" value="Hydrolase_4"/>
    <property type="match status" value="1"/>
</dbReference>
<dbReference type="EMBL" id="JAGKQQ010000001">
    <property type="protein sequence ID" value="MBP3955720.1"/>
    <property type="molecule type" value="Genomic_DNA"/>
</dbReference>
<dbReference type="Gene3D" id="3.40.50.1820">
    <property type="entry name" value="alpha/beta hydrolase"/>
    <property type="match status" value="1"/>
</dbReference>
<evidence type="ECO:0000259" key="2">
    <source>
        <dbReference type="Pfam" id="PF12146"/>
    </source>
</evidence>
<organism evidence="3 4">
    <name type="scientific">Gemmata palustris</name>
    <dbReference type="NCBI Taxonomy" id="2822762"/>
    <lineage>
        <taxon>Bacteria</taxon>
        <taxon>Pseudomonadati</taxon>
        <taxon>Planctomycetota</taxon>
        <taxon>Planctomycetia</taxon>
        <taxon>Gemmatales</taxon>
        <taxon>Gemmataceae</taxon>
        <taxon>Gemmata</taxon>
    </lineage>
</organism>
<proteinExistence type="predicted"/>
<sequence length="255" mass="28221">MLTDPVTVPLSDSGHLTGTYHAATDRPDFAVLWVHGFGSHRGGEKAETVRAECTRRGWAFAAFDFRGHGTSSGTMHDLRASRLLEDLTAASAWLRARGHTRLGLVGSSMGGFASAWFAKRNPECVVGSVFLAPAFGFLERRWNTLTPEEQIAWVRTGRRLVKNEWVSVEIGIGLIEERDRFRPEDLVRGWRTPSLLFHGLADDVVPDSDSLFFARRVEYPHVELRLLKDGDHRLTAYKGAIAGATGAFFANLVGT</sequence>
<dbReference type="PANTHER" id="PTHR16138:SF7">
    <property type="entry name" value="PALMITOYL-PROTEIN THIOESTERASE ABHD10, MITOCHONDRIAL"/>
    <property type="match status" value="1"/>
</dbReference>
<dbReference type="InterPro" id="IPR052382">
    <property type="entry name" value="ABHD10_acyl-thioesterase"/>
</dbReference>
<keyword evidence="1 3" id="KW-0378">Hydrolase</keyword>
<evidence type="ECO:0000256" key="1">
    <source>
        <dbReference type="ARBA" id="ARBA00022801"/>
    </source>
</evidence>
<gene>
    <name evidence="3" type="ORF">J8F10_10545</name>
</gene>
<accession>A0ABS5BPR5</accession>
<feature type="domain" description="Serine aminopeptidase S33" evidence="2">
    <location>
        <begin position="26"/>
        <end position="141"/>
    </location>
</feature>